<dbReference type="Pfam" id="PF00692">
    <property type="entry name" value="dUTPase"/>
    <property type="match status" value="1"/>
</dbReference>
<reference evidence="7 8" key="1">
    <citation type="journal article" date="2020" name="Biotechnol. Biofuels">
        <title>New insights from the biogas microbiome by comprehensive genome-resolved metagenomics of nearly 1600 species originating from multiple anaerobic digesters.</title>
        <authorList>
            <person name="Campanaro S."/>
            <person name="Treu L."/>
            <person name="Rodriguez-R L.M."/>
            <person name="Kovalovszki A."/>
            <person name="Ziels R.M."/>
            <person name="Maus I."/>
            <person name="Zhu X."/>
            <person name="Kougias P.G."/>
            <person name="Basile A."/>
            <person name="Luo G."/>
            <person name="Schluter A."/>
            <person name="Konstantinidis K.T."/>
            <person name="Angelidaki I."/>
        </authorList>
    </citation>
    <scope>NUCLEOTIDE SEQUENCE [LARGE SCALE GENOMIC DNA]</scope>
    <source>
        <strain evidence="7">AS27yjCOA_165</strain>
    </source>
</reference>
<comment type="caution">
    <text evidence="7">The sequence shown here is derived from an EMBL/GenBank/DDBJ whole genome shotgun (WGS) entry which is preliminary data.</text>
</comment>
<dbReference type="GO" id="GO:0046081">
    <property type="term" value="P:dUTP catabolic process"/>
    <property type="evidence" value="ECO:0007669"/>
    <property type="project" value="InterPro"/>
</dbReference>
<name>A0A7X9DL33_UNCKA</name>
<feature type="domain" description="dUTPase-like" evidence="6">
    <location>
        <begin position="31"/>
        <end position="157"/>
    </location>
</feature>
<gene>
    <name evidence="7" type="ORF">GYA27_03200</name>
</gene>
<keyword evidence="3 7" id="KW-0378">Hydrolase</keyword>
<sequence length="159" mass="17833">MNKFYKVSLEQYIKDANRGAAASEEYDRILLPRRATKLSAGYDFFAPFDFTLSPGEEIKFPTGIRVKLDEDKFLACFPRSGLGFKYKLQLANTVGIIDADYFSSPNEGHIHVKLCNNGDKVIEIHQGDAFMQGVILPFYKTDDDESTDIRTGGMGSTSR</sequence>
<protein>
    <recommendedName>
        <fullName evidence="2">dUTP diphosphatase</fullName>
        <ecNumber evidence="2">3.6.1.23</ecNumber>
    </recommendedName>
</protein>
<comment type="catalytic activity">
    <reaction evidence="5">
        <text>dUTP + H2O = dUMP + diphosphate + H(+)</text>
        <dbReference type="Rhea" id="RHEA:10248"/>
        <dbReference type="ChEBI" id="CHEBI:15377"/>
        <dbReference type="ChEBI" id="CHEBI:15378"/>
        <dbReference type="ChEBI" id="CHEBI:33019"/>
        <dbReference type="ChEBI" id="CHEBI:61555"/>
        <dbReference type="ChEBI" id="CHEBI:246422"/>
        <dbReference type="EC" id="3.6.1.23"/>
    </reaction>
</comment>
<evidence type="ECO:0000313" key="8">
    <source>
        <dbReference type="Proteomes" id="UP000526033"/>
    </source>
</evidence>
<dbReference type="GO" id="GO:0006226">
    <property type="term" value="P:dUMP biosynthetic process"/>
    <property type="evidence" value="ECO:0007669"/>
    <property type="project" value="InterPro"/>
</dbReference>
<evidence type="ECO:0000256" key="4">
    <source>
        <dbReference type="ARBA" id="ARBA00023080"/>
    </source>
</evidence>
<dbReference type="Gene3D" id="2.70.40.10">
    <property type="match status" value="1"/>
</dbReference>
<dbReference type="InterPro" id="IPR029054">
    <property type="entry name" value="dUTPase-like"/>
</dbReference>
<evidence type="ECO:0000313" key="7">
    <source>
        <dbReference type="EMBL" id="NMB70180.1"/>
    </source>
</evidence>
<accession>A0A7X9DL33</accession>
<dbReference type="SUPFAM" id="SSF51283">
    <property type="entry name" value="dUTPase-like"/>
    <property type="match status" value="1"/>
</dbReference>
<dbReference type="GO" id="GO:0000287">
    <property type="term" value="F:magnesium ion binding"/>
    <property type="evidence" value="ECO:0007669"/>
    <property type="project" value="InterPro"/>
</dbReference>
<evidence type="ECO:0000256" key="3">
    <source>
        <dbReference type="ARBA" id="ARBA00022801"/>
    </source>
</evidence>
<dbReference type="Proteomes" id="UP000526033">
    <property type="component" value="Unassembled WGS sequence"/>
</dbReference>
<dbReference type="EC" id="3.6.1.23" evidence="2"/>
<dbReference type="PANTHER" id="PTHR11241:SF0">
    <property type="entry name" value="DEOXYURIDINE 5'-TRIPHOSPHATE NUCLEOTIDOHYDROLASE"/>
    <property type="match status" value="1"/>
</dbReference>
<dbReference type="GO" id="GO:0004170">
    <property type="term" value="F:dUTP diphosphatase activity"/>
    <property type="evidence" value="ECO:0007669"/>
    <property type="project" value="UniProtKB-EC"/>
</dbReference>
<keyword evidence="4" id="KW-0546">Nucleotide metabolism</keyword>
<dbReference type="InterPro" id="IPR036157">
    <property type="entry name" value="dUTPase-like_sf"/>
</dbReference>
<evidence type="ECO:0000256" key="1">
    <source>
        <dbReference type="ARBA" id="ARBA00006581"/>
    </source>
</evidence>
<evidence type="ECO:0000259" key="6">
    <source>
        <dbReference type="Pfam" id="PF00692"/>
    </source>
</evidence>
<dbReference type="PANTHER" id="PTHR11241">
    <property type="entry name" value="DEOXYURIDINE 5'-TRIPHOSPHATE NUCLEOTIDOHYDROLASE"/>
    <property type="match status" value="1"/>
</dbReference>
<proteinExistence type="inferred from homology"/>
<evidence type="ECO:0000256" key="2">
    <source>
        <dbReference type="ARBA" id="ARBA00012379"/>
    </source>
</evidence>
<organism evidence="7 8">
    <name type="scientific">candidate division WWE3 bacterium</name>
    <dbReference type="NCBI Taxonomy" id="2053526"/>
    <lineage>
        <taxon>Bacteria</taxon>
        <taxon>Katanobacteria</taxon>
    </lineage>
</organism>
<comment type="similarity">
    <text evidence="1">Belongs to the dUTPase family.</text>
</comment>
<dbReference type="EMBL" id="JAAZNL010000034">
    <property type="protein sequence ID" value="NMB70180.1"/>
    <property type="molecule type" value="Genomic_DNA"/>
</dbReference>
<dbReference type="CDD" id="cd07557">
    <property type="entry name" value="trimeric_dUTPase"/>
    <property type="match status" value="1"/>
</dbReference>
<dbReference type="AlphaFoldDB" id="A0A7X9DL33"/>
<dbReference type="InterPro" id="IPR033704">
    <property type="entry name" value="dUTPase_trimeric"/>
</dbReference>
<evidence type="ECO:0000256" key="5">
    <source>
        <dbReference type="ARBA" id="ARBA00047686"/>
    </source>
</evidence>
<dbReference type="InterPro" id="IPR008181">
    <property type="entry name" value="dUTPase"/>
</dbReference>